<feature type="binding site" evidence="9">
    <location>
        <begin position="134"/>
        <end position="136"/>
    </location>
    <ligand>
        <name>2-[(2R,5Z)-2-carboxy-4-methylthiazol-5(2H)-ylidene]ethyl phosphate</name>
        <dbReference type="ChEBI" id="CHEBI:62899"/>
    </ligand>
</feature>
<feature type="binding site" evidence="9">
    <location>
        <position position="107"/>
    </location>
    <ligand>
        <name>4-amino-2-methyl-5-(diphosphooxymethyl)pyrimidine</name>
        <dbReference type="ChEBI" id="CHEBI:57841"/>
    </ligand>
</feature>
<evidence type="ECO:0000256" key="1">
    <source>
        <dbReference type="ARBA" id="ARBA00005165"/>
    </source>
</evidence>
<keyword evidence="3 9" id="KW-0479">Metal-binding</keyword>
<dbReference type="CDD" id="cd00564">
    <property type="entry name" value="TMP_TenI"/>
    <property type="match status" value="1"/>
</dbReference>
<proteinExistence type="inferred from homology"/>
<evidence type="ECO:0000256" key="2">
    <source>
        <dbReference type="ARBA" id="ARBA00022679"/>
    </source>
</evidence>
<dbReference type="PANTHER" id="PTHR20857:SF15">
    <property type="entry name" value="THIAMINE-PHOSPHATE SYNTHASE"/>
    <property type="match status" value="1"/>
</dbReference>
<comment type="catalytic activity">
    <reaction evidence="7 9">
        <text>2-(2-carboxy-4-methylthiazol-5-yl)ethyl phosphate + 4-amino-2-methyl-5-(diphosphooxymethyl)pyrimidine + 2 H(+) = thiamine phosphate + CO2 + diphosphate</text>
        <dbReference type="Rhea" id="RHEA:47848"/>
        <dbReference type="ChEBI" id="CHEBI:15378"/>
        <dbReference type="ChEBI" id="CHEBI:16526"/>
        <dbReference type="ChEBI" id="CHEBI:33019"/>
        <dbReference type="ChEBI" id="CHEBI:37575"/>
        <dbReference type="ChEBI" id="CHEBI:57841"/>
        <dbReference type="ChEBI" id="CHEBI:62890"/>
        <dbReference type="EC" id="2.5.1.3"/>
    </reaction>
</comment>
<comment type="pathway">
    <text evidence="1 9">Cofactor biosynthesis; thiamine diphosphate biosynthesis; thiamine phosphate from 4-amino-2-methyl-5-diphosphomethylpyrimidine and 4-methyl-5-(2-phosphoethyl)-thiazole: step 1/1.</text>
</comment>
<dbReference type="RefSeq" id="WP_255899286.1">
    <property type="nucleotide sequence ID" value="NZ_JAFMZO010000001.1"/>
</dbReference>
<dbReference type="InterPro" id="IPR036206">
    <property type="entry name" value="ThiamineP_synth_sf"/>
</dbReference>
<evidence type="ECO:0000256" key="5">
    <source>
        <dbReference type="ARBA" id="ARBA00022977"/>
    </source>
</evidence>
<feature type="binding site" evidence="9">
    <location>
        <position position="137"/>
    </location>
    <ligand>
        <name>4-amino-2-methyl-5-(diphosphooxymethyl)pyrimidine</name>
        <dbReference type="ChEBI" id="CHEBI:57841"/>
    </ligand>
</feature>
<dbReference type="InterPro" id="IPR022998">
    <property type="entry name" value="ThiamineP_synth_TenI"/>
</dbReference>
<dbReference type="Proteomes" id="UP001597387">
    <property type="component" value="Unassembled WGS sequence"/>
</dbReference>
<feature type="domain" description="Thiamine phosphate synthase/TenI" evidence="10">
    <location>
        <begin position="15"/>
        <end position="193"/>
    </location>
</feature>
<evidence type="ECO:0000313" key="11">
    <source>
        <dbReference type="EMBL" id="MFD2161451.1"/>
    </source>
</evidence>
<evidence type="ECO:0000256" key="3">
    <source>
        <dbReference type="ARBA" id="ARBA00022723"/>
    </source>
</evidence>
<evidence type="ECO:0000256" key="7">
    <source>
        <dbReference type="ARBA" id="ARBA00047851"/>
    </source>
</evidence>
<evidence type="ECO:0000256" key="6">
    <source>
        <dbReference type="ARBA" id="ARBA00047334"/>
    </source>
</evidence>
<reference evidence="12" key="1">
    <citation type="journal article" date="2019" name="Int. J. Syst. Evol. Microbiol.">
        <title>The Global Catalogue of Microorganisms (GCM) 10K type strain sequencing project: providing services to taxonomists for standard genome sequencing and annotation.</title>
        <authorList>
            <consortium name="The Broad Institute Genomics Platform"/>
            <consortium name="The Broad Institute Genome Sequencing Center for Infectious Disease"/>
            <person name="Wu L."/>
            <person name="Ma J."/>
        </authorList>
    </citation>
    <scope>NUCLEOTIDE SEQUENCE [LARGE SCALE GENOMIC DNA]</scope>
    <source>
        <strain evidence="12">KCTC 42217</strain>
    </source>
</reference>
<sequence>MKKFISKLHYLTQDLENRSHITQAQLACEAGCKWVQYRCFTKNDDELLDEAHQIAAICDDWGATLIITDHIHLLDKADIQGVHIEDMQADFKAIRQAIGTEKTLGASANTFDDILRIAASQAVDYIGCGPFSLTDTKPNDYPVLGLEGYKSITESMAKNNIKIPVLAVGGVRIEDVEKIAETGVFGVAISAAVSKAENPAAAFKEIYRKLY</sequence>
<dbReference type="Pfam" id="PF02581">
    <property type="entry name" value="TMP-TENI"/>
    <property type="match status" value="1"/>
</dbReference>
<comment type="caution">
    <text evidence="11">The sequence shown here is derived from an EMBL/GenBank/DDBJ whole genome shotgun (WGS) entry which is preliminary data.</text>
</comment>
<dbReference type="EMBL" id="JBHUHZ010000001">
    <property type="protein sequence ID" value="MFD2161451.1"/>
    <property type="molecule type" value="Genomic_DNA"/>
</dbReference>
<comment type="cofactor">
    <cofactor evidence="9">
        <name>Mg(2+)</name>
        <dbReference type="ChEBI" id="CHEBI:18420"/>
    </cofactor>
    <text evidence="9">Binds 1 Mg(2+) ion per subunit.</text>
</comment>
<keyword evidence="2 9" id="KW-0808">Transferase</keyword>
<dbReference type="InterPro" id="IPR034291">
    <property type="entry name" value="TMP_synthase"/>
</dbReference>
<organism evidence="11 12">
    <name type="scientific">Paradesertivirga mongoliensis</name>
    <dbReference type="NCBI Taxonomy" id="2100740"/>
    <lineage>
        <taxon>Bacteria</taxon>
        <taxon>Pseudomonadati</taxon>
        <taxon>Bacteroidota</taxon>
        <taxon>Sphingobacteriia</taxon>
        <taxon>Sphingobacteriales</taxon>
        <taxon>Sphingobacteriaceae</taxon>
        <taxon>Paradesertivirga</taxon>
    </lineage>
</organism>
<evidence type="ECO:0000256" key="9">
    <source>
        <dbReference type="HAMAP-Rule" id="MF_00097"/>
    </source>
</evidence>
<feature type="binding site" evidence="9">
    <location>
        <position position="69"/>
    </location>
    <ligand>
        <name>Mg(2+)</name>
        <dbReference type="ChEBI" id="CHEBI:18420"/>
    </ligand>
</feature>
<comment type="catalytic activity">
    <reaction evidence="6 9">
        <text>4-methyl-5-(2-phosphooxyethyl)-thiazole + 4-amino-2-methyl-5-(diphosphooxymethyl)pyrimidine + H(+) = thiamine phosphate + diphosphate</text>
        <dbReference type="Rhea" id="RHEA:22328"/>
        <dbReference type="ChEBI" id="CHEBI:15378"/>
        <dbReference type="ChEBI" id="CHEBI:33019"/>
        <dbReference type="ChEBI" id="CHEBI:37575"/>
        <dbReference type="ChEBI" id="CHEBI:57841"/>
        <dbReference type="ChEBI" id="CHEBI:58296"/>
        <dbReference type="EC" id="2.5.1.3"/>
    </reaction>
</comment>
<comment type="similarity">
    <text evidence="9">Belongs to the thiamine-phosphate synthase family.</text>
</comment>
<dbReference type="EC" id="2.5.1.3" evidence="9"/>
<comment type="caution">
    <text evidence="9">Lacks conserved residue(s) required for the propagation of feature annotation.</text>
</comment>
<evidence type="ECO:0000256" key="4">
    <source>
        <dbReference type="ARBA" id="ARBA00022842"/>
    </source>
</evidence>
<feature type="binding site" evidence="9">
    <location>
        <position position="170"/>
    </location>
    <ligand>
        <name>2-[(2R,5Z)-2-carboxy-4-methylthiazol-5(2H)-ylidene]ethyl phosphate</name>
        <dbReference type="ChEBI" id="CHEBI:62899"/>
    </ligand>
</feature>
<dbReference type="HAMAP" id="MF_00097">
    <property type="entry name" value="TMP_synthase"/>
    <property type="match status" value="1"/>
</dbReference>
<evidence type="ECO:0000259" key="10">
    <source>
        <dbReference type="Pfam" id="PF02581"/>
    </source>
</evidence>
<protein>
    <recommendedName>
        <fullName evidence="9">Thiamine-phosphate synthase</fullName>
        <shortName evidence="9">TP synthase</shortName>
        <shortName evidence="9">TPS</shortName>
        <ecNumber evidence="9">2.5.1.3</ecNumber>
    </recommendedName>
    <alternativeName>
        <fullName evidence="9">Thiamine-phosphate pyrophosphorylase</fullName>
        <shortName evidence="9">TMP pyrophosphorylase</shortName>
        <shortName evidence="9">TMP-PPase</shortName>
    </alternativeName>
</protein>
<keyword evidence="12" id="KW-1185">Reference proteome</keyword>
<dbReference type="InterPro" id="IPR013785">
    <property type="entry name" value="Aldolase_TIM"/>
</dbReference>
<comment type="catalytic activity">
    <reaction evidence="8 9">
        <text>2-[(2R,5Z)-2-carboxy-4-methylthiazol-5(2H)-ylidene]ethyl phosphate + 4-amino-2-methyl-5-(diphosphooxymethyl)pyrimidine + 2 H(+) = thiamine phosphate + CO2 + diphosphate</text>
        <dbReference type="Rhea" id="RHEA:47844"/>
        <dbReference type="ChEBI" id="CHEBI:15378"/>
        <dbReference type="ChEBI" id="CHEBI:16526"/>
        <dbReference type="ChEBI" id="CHEBI:33019"/>
        <dbReference type="ChEBI" id="CHEBI:37575"/>
        <dbReference type="ChEBI" id="CHEBI:57841"/>
        <dbReference type="ChEBI" id="CHEBI:62899"/>
        <dbReference type="EC" id="2.5.1.3"/>
    </reaction>
</comment>
<keyword evidence="4 9" id="KW-0460">Magnesium</keyword>
<keyword evidence="5 9" id="KW-0784">Thiamine biosynthesis</keyword>
<dbReference type="PANTHER" id="PTHR20857">
    <property type="entry name" value="THIAMINE-PHOSPHATE PYROPHOSPHORYLASE"/>
    <property type="match status" value="1"/>
</dbReference>
<comment type="function">
    <text evidence="9">Condenses 4-methyl-5-(beta-hydroxyethyl)thiazole monophosphate (THZ-P) and 2-methyl-4-amino-5-hydroxymethyl pyrimidine pyrophosphate (HMP-PP) to form thiamine monophosphate (TMP).</text>
</comment>
<dbReference type="Gene3D" id="3.20.20.70">
    <property type="entry name" value="Aldolase class I"/>
    <property type="match status" value="1"/>
</dbReference>
<dbReference type="SUPFAM" id="SSF51391">
    <property type="entry name" value="Thiamin phosphate synthase"/>
    <property type="match status" value="1"/>
</dbReference>
<evidence type="ECO:0000256" key="8">
    <source>
        <dbReference type="ARBA" id="ARBA00047883"/>
    </source>
</evidence>
<evidence type="ECO:0000313" key="12">
    <source>
        <dbReference type="Proteomes" id="UP001597387"/>
    </source>
</evidence>
<gene>
    <name evidence="9" type="primary">thiE</name>
    <name evidence="11" type="ORF">ACFSJU_03550</name>
</gene>
<name>A0ABW4ZI21_9SPHI</name>
<accession>A0ABW4ZI21</accession>